<evidence type="ECO:0000256" key="1">
    <source>
        <dbReference type="SAM" id="MobiDB-lite"/>
    </source>
</evidence>
<feature type="region of interest" description="Disordered" evidence="1">
    <location>
        <begin position="17"/>
        <end position="69"/>
    </location>
</feature>
<dbReference type="EMBL" id="FWZT01000021">
    <property type="protein sequence ID" value="SMF62379.1"/>
    <property type="molecule type" value="Genomic_DNA"/>
</dbReference>
<feature type="compositionally biased region" description="Acidic residues" evidence="1">
    <location>
        <begin position="44"/>
        <end position="58"/>
    </location>
</feature>
<dbReference type="AlphaFoldDB" id="A0A1Y6CLT1"/>
<reference evidence="3" key="1">
    <citation type="submission" date="2017-04" db="EMBL/GenBank/DDBJ databases">
        <authorList>
            <person name="Varghese N."/>
            <person name="Submissions S."/>
        </authorList>
    </citation>
    <scope>NUCLEOTIDE SEQUENCE [LARGE SCALE GENOMIC DNA]</scope>
    <source>
        <strain evidence="3">RKEM611</strain>
    </source>
</reference>
<gene>
    <name evidence="2" type="ORF">SAMN06296036_12165</name>
</gene>
<organism evidence="2 3">
    <name type="scientific">Pseudobacteriovorax antillogorgiicola</name>
    <dbReference type="NCBI Taxonomy" id="1513793"/>
    <lineage>
        <taxon>Bacteria</taxon>
        <taxon>Pseudomonadati</taxon>
        <taxon>Bdellovibrionota</taxon>
        <taxon>Oligoflexia</taxon>
        <taxon>Oligoflexales</taxon>
        <taxon>Pseudobacteriovoracaceae</taxon>
        <taxon>Pseudobacteriovorax</taxon>
    </lineage>
</organism>
<dbReference type="RefSeq" id="WP_132323136.1">
    <property type="nucleotide sequence ID" value="NZ_FWZT01000021.1"/>
</dbReference>
<keyword evidence="3" id="KW-1185">Reference proteome</keyword>
<accession>A0A1Y6CLT1</accession>
<sequence>MRIVPMILAVSLYSSHGLADENSDTGAKEETSDTEDTSQVSDTADSDGTDDADDDDIINMDTHLDGDEPIEDINMQRPWLVDLNVLLGRRWYDEQDLAADVFQFTTEWSFQDYPVRFGPSMSYLQLNPTDDFFDEGQLIELGVRATAFYDMESFLPYISLDYSFYSSGSIKGSSRIDNVERSGTLDITSKGLDVTLGFSVIWSNYSFIVEASAHNSRTIAFEGNIGVATVDDNGDVTVQTEKRDTSDEDLFRSVLIGMGFEL</sequence>
<name>A0A1Y6CLT1_9BACT</name>
<proteinExistence type="predicted"/>
<protein>
    <submittedName>
        <fullName evidence="2">Uncharacterized protein</fullName>
    </submittedName>
</protein>
<dbReference type="Proteomes" id="UP000192907">
    <property type="component" value="Unassembled WGS sequence"/>
</dbReference>
<evidence type="ECO:0000313" key="3">
    <source>
        <dbReference type="Proteomes" id="UP000192907"/>
    </source>
</evidence>
<evidence type="ECO:0000313" key="2">
    <source>
        <dbReference type="EMBL" id="SMF62379.1"/>
    </source>
</evidence>